<dbReference type="GO" id="GO:0042802">
    <property type="term" value="F:identical protein binding"/>
    <property type="evidence" value="ECO:0007669"/>
    <property type="project" value="TreeGrafter"/>
</dbReference>
<feature type="transmembrane region" description="Helical" evidence="1">
    <location>
        <begin position="186"/>
        <end position="203"/>
    </location>
</feature>
<organism evidence="3 4">
    <name type="scientific">Oribacterium sinus</name>
    <dbReference type="NCBI Taxonomy" id="237576"/>
    <lineage>
        <taxon>Bacteria</taxon>
        <taxon>Bacillati</taxon>
        <taxon>Bacillota</taxon>
        <taxon>Clostridia</taxon>
        <taxon>Lachnospirales</taxon>
        <taxon>Lachnospiraceae</taxon>
        <taxon>Oribacterium</taxon>
    </lineage>
</organism>
<dbReference type="Gene3D" id="3.30.565.10">
    <property type="entry name" value="Histidine kinase-like ATPase, C-terminal domain"/>
    <property type="match status" value="1"/>
</dbReference>
<dbReference type="Pfam" id="PF14501">
    <property type="entry name" value="HATPase_c_5"/>
    <property type="match status" value="1"/>
</dbReference>
<dbReference type="GeneID" id="85015235"/>
<dbReference type="GO" id="GO:0016301">
    <property type="term" value="F:kinase activity"/>
    <property type="evidence" value="ECO:0007669"/>
    <property type="project" value="UniProtKB-KW"/>
</dbReference>
<dbReference type="InterPro" id="IPR032834">
    <property type="entry name" value="NatK-like_C"/>
</dbReference>
<gene>
    <name evidence="3" type="ORF">HNQ46_001700</name>
</gene>
<evidence type="ECO:0000313" key="4">
    <source>
        <dbReference type="Proteomes" id="UP000522163"/>
    </source>
</evidence>
<evidence type="ECO:0000259" key="2">
    <source>
        <dbReference type="Pfam" id="PF14501"/>
    </source>
</evidence>
<dbReference type="AlphaFoldDB" id="A0A7W9SHV7"/>
<keyword evidence="1" id="KW-1133">Transmembrane helix</keyword>
<keyword evidence="1" id="KW-0812">Transmembrane</keyword>
<keyword evidence="1" id="KW-0472">Membrane</keyword>
<dbReference type="Proteomes" id="UP000522163">
    <property type="component" value="Unassembled WGS sequence"/>
</dbReference>
<reference evidence="3 4" key="1">
    <citation type="submission" date="2020-08" db="EMBL/GenBank/DDBJ databases">
        <title>Genomic Encyclopedia of Type Strains, Phase IV (KMG-IV): sequencing the most valuable type-strain genomes for metagenomic binning, comparative biology and taxonomic classification.</title>
        <authorList>
            <person name="Goeker M."/>
        </authorList>
    </citation>
    <scope>NUCLEOTIDE SEQUENCE [LARGE SCALE GENOMIC DNA]</scope>
    <source>
        <strain evidence="3 4">DSM 17245</strain>
    </source>
</reference>
<keyword evidence="3" id="KW-0808">Transferase</keyword>
<dbReference type="EMBL" id="JACHHH010000008">
    <property type="protein sequence ID" value="MBB6041710.1"/>
    <property type="molecule type" value="Genomic_DNA"/>
</dbReference>
<sequence length="435" mass="50386">MESMINLTIEYVKIVNVMLFYRQISDENMPLWSFLLVPVLFELLFFFFPPLAFFGYFVSFVLYSFYRNREKDGGLKLFYGLYPIVLESLLGRLLAFYVFPFFGISVYNEASIGGYDLLIELLVFPLYLVIIKSLKINFQELKAGFARGFFRRFLLPINLSMMVYIVLITAFLMLRESFSWADSLRGQLNNLYIIIFFVMLLYINAVSKERLEAEVLEQKDSELKALSEYSHHVEELYGEIRSFRHDYMNILTSLKLGIERKDFDSIQNIYNTVLKDSGKPFYSSKFDLAKLSRIENDAVKSILSAKLLEAQSKGIETSVEIEEEIYDFQIELLDFIKILSILCDNAIEGCLTAEDPKIAIALIREERMLILVVENSTEAEKLELSPIFEKGYSSKGEGRGLGLYNVRTILEKYPKSLISTRSANHLFSQTIQFCK</sequence>
<protein>
    <submittedName>
        <fullName evidence="3">Two-component system sensor histidine kinase AgrC</fullName>
        <ecNumber evidence="3">2.7.13.-</ecNumber>
    </submittedName>
</protein>
<feature type="domain" description="Sensor histidine kinase NatK-like C-terminal" evidence="2">
    <location>
        <begin position="331"/>
        <end position="433"/>
    </location>
</feature>
<name>A0A7W9SHV7_9FIRM</name>
<evidence type="ECO:0000313" key="3">
    <source>
        <dbReference type="EMBL" id="MBB6041710.1"/>
    </source>
</evidence>
<accession>A0A7W9SHV7</accession>
<feature type="transmembrane region" description="Helical" evidence="1">
    <location>
        <begin position="152"/>
        <end position="174"/>
    </location>
</feature>
<dbReference type="EC" id="2.7.13.-" evidence="3"/>
<dbReference type="PANTHER" id="PTHR40448:SF1">
    <property type="entry name" value="TWO-COMPONENT SENSOR HISTIDINE KINASE"/>
    <property type="match status" value="1"/>
</dbReference>
<comment type="caution">
    <text evidence="3">The sequence shown here is derived from an EMBL/GenBank/DDBJ whole genome shotgun (WGS) entry which is preliminary data.</text>
</comment>
<proteinExistence type="predicted"/>
<feature type="transmembrane region" description="Helical" evidence="1">
    <location>
        <begin position="77"/>
        <end position="100"/>
    </location>
</feature>
<dbReference type="InterPro" id="IPR036890">
    <property type="entry name" value="HATPase_C_sf"/>
</dbReference>
<feature type="transmembrane region" description="Helical" evidence="1">
    <location>
        <begin position="112"/>
        <end position="131"/>
    </location>
</feature>
<dbReference type="CDD" id="cd16935">
    <property type="entry name" value="HATPase_AgrC-ComD-like"/>
    <property type="match status" value="1"/>
</dbReference>
<keyword evidence="3" id="KW-0418">Kinase</keyword>
<dbReference type="PANTHER" id="PTHR40448">
    <property type="entry name" value="TWO-COMPONENT SENSOR HISTIDINE KINASE"/>
    <property type="match status" value="1"/>
</dbReference>
<evidence type="ECO:0000256" key="1">
    <source>
        <dbReference type="SAM" id="Phobius"/>
    </source>
</evidence>
<dbReference type="RefSeq" id="WP_183684287.1">
    <property type="nucleotide sequence ID" value="NZ_JACHHH010000008.1"/>
</dbReference>
<dbReference type="SUPFAM" id="SSF55874">
    <property type="entry name" value="ATPase domain of HSP90 chaperone/DNA topoisomerase II/histidine kinase"/>
    <property type="match status" value="1"/>
</dbReference>
<feature type="transmembrane region" description="Helical" evidence="1">
    <location>
        <begin position="39"/>
        <end position="65"/>
    </location>
</feature>